<reference evidence="2" key="2">
    <citation type="submission" date="2021-04" db="EMBL/GenBank/DDBJ databases">
        <authorList>
            <person name="Gilroy R."/>
        </authorList>
    </citation>
    <scope>NUCLEOTIDE SEQUENCE</scope>
    <source>
        <strain evidence="2">ChiSjej1B19-8411</strain>
    </source>
</reference>
<proteinExistence type="predicted"/>
<comment type="caution">
    <text evidence="2">The sequence shown here is derived from an EMBL/GenBank/DDBJ whole genome shotgun (WGS) entry which is preliminary data.</text>
</comment>
<dbReference type="PROSITE" id="PS51257">
    <property type="entry name" value="PROKAR_LIPOPROTEIN"/>
    <property type="match status" value="1"/>
</dbReference>
<evidence type="ECO:0000256" key="1">
    <source>
        <dbReference type="SAM" id="MobiDB-lite"/>
    </source>
</evidence>
<accession>A0A9D2B3P7</accession>
<sequence>MKKRWIAVIGITAAVFLAGCARENGTADSVHVTEVQDGEELPAVWESTEEPAMELLYLRYGKEQERDIFADSDGGFYHAGIPDGSLYDEEGRPLSGNELESGDYVAVYGDEIMIQDTSPAGIAGVTAMQVTGRAAEEEIEQKLEIVYEMYYSGEGSGTMPTLSLSYSYGQIAEKQAAASPSAWDWTYKDHKGETVHEEQAESKLSLEEDASTLILPLEVDAPGYCFFFDGAGEAPLEVTVTRYPDGQEEAAKELPAQLEGEQFHLTGLENGDIYKITARWDLGEDGKGSTTYLFRIQDEAPYEKAYQRFLESTGGGRAEDGSSPGYNPQEWLDPADFETK</sequence>
<gene>
    <name evidence="2" type="ORF">IAA45_06505</name>
</gene>
<name>A0A9D2B3P7_9FIRM</name>
<reference evidence="2" key="1">
    <citation type="journal article" date="2021" name="PeerJ">
        <title>Extensive microbial diversity within the chicken gut microbiome revealed by metagenomics and culture.</title>
        <authorList>
            <person name="Gilroy R."/>
            <person name="Ravi A."/>
            <person name="Getino M."/>
            <person name="Pursley I."/>
            <person name="Horton D.L."/>
            <person name="Alikhan N.F."/>
            <person name="Baker D."/>
            <person name="Gharbi K."/>
            <person name="Hall N."/>
            <person name="Watson M."/>
            <person name="Adriaenssens E.M."/>
            <person name="Foster-Nyarko E."/>
            <person name="Jarju S."/>
            <person name="Secka A."/>
            <person name="Antonio M."/>
            <person name="Oren A."/>
            <person name="Chaudhuri R.R."/>
            <person name="La Ragione R."/>
            <person name="Hildebrand F."/>
            <person name="Pallen M.J."/>
        </authorList>
    </citation>
    <scope>NUCLEOTIDE SEQUENCE</scope>
    <source>
        <strain evidence="2">ChiSjej1B19-8411</strain>
    </source>
</reference>
<protein>
    <submittedName>
        <fullName evidence="2">Uncharacterized protein</fullName>
    </submittedName>
</protein>
<dbReference type="Proteomes" id="UP000886817">
    <property type="component" value="Unassembled WGS sequence"/>
</dbReference>
<organism evidence="2 3">
    <name type="scientific">Candidatus Blautia gallistercoris</name>
    <dbReference type="NCBI Taxonomy" id="2838490"/>
    <lineage>
        <taxon>Bacteria</taxon>
        <taxon>Bacillati</taxon>
        <taxon>Bacillota</taxon>
        <taxon>Clostridia</taxon>
        <taxon>Lachnospirales</taxon>
        <taxon>Lachnospiraceae</taxon>
        <taxon>Blautia</taxon>
    </lineage>
</organism>
<feature type="region of interest" description="Disordered" evidence="1">
    <location>
        <begin position="311"/>
        <end position="340"/>
    </location>
</feature>
<evidence type="ECO:0000313" key="2">
    <source>
        <dbReference type="EMBL" id="HIX59351.1"/>
    </source>
</evidence>
<dbReference type="AlphaFoldDB" id="A0A9D2B3P7"/>
<dbReference type="EMBL" id="DXEX01000142">
    <property type="protein sequence ID" value="HIX59351.1"/>
    <property type="molecule type" value="Genomic_DNA"/>
</dbReference>
<evidence type="ECO:0000313" key="3">
    <source>
        <dbReference type="Proteomes" id="UP000886817"/>
    </source>
</evidence>